<evidence type="ECO:0000256" key="1">
    <source>
        <dbReference type="SAM" id="MobiDB-lite"/>
    </source>
</evidence>
<keyword evidence="3" id="KW-1185">Reference proteome</keyword>
<organism evidence="2 3">
    <name type="scientific">Marasmiellus scandens</name>
    <dbReference type="NCBI Taxonomy" id="2682957"/>
    <lineage>
        <taxon>Eukaryota</taxon>
        <taxon>Fungi</taxon>
        <taxon>Dikarya</taxon>
        <taxon>Basidiomycota</taxon>
        <taxon>Agaricomycotina</taxon>
        <taxon>Agaricomycetes</taxon>
        <taxon>Agaricomycetidae</taxon>
        <taxon>Agaricales</taxon>
        <taxon>Marasmiineae</taxon>
        <taxon>Omphalotaceae</taxon>
        <taxon>Marasmiellus</taxon>
    </lineage>
</organism>
<proteinExistence type="predicted"/>
<accession>A0ABR1JFN6</accession>
<dbReference type="InterPro" id="IPR046521">
    <property type="entry name" value="DUF6698"/>
</dbReference>
<dbReference type="EMBL" id="JBANRG010000021">
    <property type="protein sequence ID" value="KAK7456409.1"/>
    <property type="molecule type" value="Genomic_DNA"/>
</dbReference>
<sequence length="398" mass="45171">MSGPPHREDGDDASTDPELPINDNISKETLLNLYRDSQRAYNDLWREDTALKRSFASVTNEVRDKRQRISTDASESDEDDNISREVQLLARKFTSTAMVWLREHDRTFRTSIEPNYDAVKRFKGKDTASKIQGQIHDILDLLPGEYHDMRKNAFMRKTFSVHMQTQRSNMATRVRHACGTSIFSCSDSVMVDPAQRKVKFQELIGWDNEKSVYHHWNCPVLHKNGQGWFDMSNVFLSEMLFRCFAAIFFGPSAVSALLANKNVGRGKESVAGKWGMTHATPGSIACAAIMTRWAVSADVEFRELGKQTGIDWQADFESYLAFLINGARNNKKSVLNIFQQFNDVFFPGLEDETVGPRSRRQRNSREDQDTAVMDALNNDEEIIDESTGGQDDGDGDGR</sequence>
<protein>
    <recommendedName>
        <fullName evidence="4">HNH nuclease domain-containing protein</fullName>
    </recommendedName>
</protein>
<feature type="region of interest" description="Disordered" evidence="1">
    <location>
        <begin position="62"/>
        <end position="81"/>
    </location>
</feature>
<dbReference type="Proteomes" id="UP001498398">
    <property type="component" value="Unassembled WGS sequence"/>
</dbReference>
<reference evidence="2 3" key="1">
    <citation type="submission" date="2024-01" db="EMBL/GenBank/DDBJ databases">
        <title>A draft genome for the cacao thread blight pathogen Marasmiellus scandens.</title>
        <authorList>
            <person name="Baruah I.K."/>
            <person name="Leung J."/>
            <person name="Bukari Y."/>
            <person name="Amoako-Attah I."/>
            <person name="Meinhardt L.W."/>
            <person name="Bailey B.A."/>
            <person name="Cohen S.P."/>
        </authorList>
    </citation>
    <scope>NUCLEOTIDE SEQUENCE [LARGE SCALE GENOMIC DNA]</scope>
    <source>
        <strain evidence="2 3">GH-19</strain>
    </source>
</reference>
<evidence type="ECO:0000313" key="2">
    <source>
        <dbReference type="EMBL" id="KAK7456409.1"/>
    </source>
</evidence>
<name>A0ABR1JFN6_9AGAR</name>
<dbReference type="Pfam" id="PF20414">
    <property type="entry name" value="DUF6698"/>
    <property type="match status" value="1"/>
</dbReference>
<gene>
    <name evidence="2" type="ORF">VKT23_010657</name>
</gene>
<comment type="caution">
    <text evidence="2">The sequence shown here is derived from an EMBL/GenBank/DDBJ whole genome shotgun (WGS) entry which is preliminary data.</text>
</comment>
<feature type="region of interest" description="Disordered" evidence="1">
    <location>
        <begin position="1"/>
        <end position="24"/>
    </location>
</feature>
<evidence type="ECO:0008006" key="4">
    <source>
        <dbReference type="Google" id="ProtNLM"/>
    </source>
</evidence>
<evidence type="ECO:0000313" key="3">
    <source>
        <dbReference type="Proteomes" id="UP001498398"/>
    </source>
</evidence>
<feature type="region of interest" description="Disordered" evidence="1">
    <location>
        <begin position="352"/>
        <end position="398"/>
    </location>
</feature>